<protein>
    <submittedName>
        <fullName evidence="2">Uncharacterized protein</fullName>
    </submittedName>
</protein>
<dbReference type="Proteomes" id="UP000613740">
    <property type="component" value="Unassembled WGS sequence"/>
</dbReference>
<name>A0A835WT42_9CHLO</name>
<evidence type="ECO:0000256" key="1">
    <source>
        <dbReference type="SAM" id="MobiDB-lite"/>
    </source>
</evidence>
<feature type="region of interest" description="Disordered" evidence="1">
    <location>
        <begin position="1"/>
        <end position="34"/>
    </location>
</feature>
<keyword evidence="3" id="KW-1185">Reference proteome</keyword>
<feature type="compositionally biased region" description="Basic and acidic residues" evidence="1">
    <location>
        <begin position="128"/>
        <end position="137"/>
    </location>
</feature>
<feature type="compositionally biased region" description="Basic and acidic residues" evidence="1">
    <location>
        <begin position="103"/>
        <end position="121"/>
    </location>
</feature>
<feature type="region of interest" description="Disordered" evidence="1">
    <location>
        <begin position="83"/>
        <end position="137"/>
    </location>
</feature>
<accession>A0A835WT42</accession>
<proteinExistence type="predicted"/>
<evidence type="ECO:0000313" key="3">
    <source>
        <dbReference type="Proteomes" id="UP000613740"/>
    </source>
</evidence>
<dbReference type="OrthoDB" id="533530at2759"/>
<sequence length="137" mass="14849">MPNDNEAGGPSAPSSSSEQQDFIPSETFDGARPGYVYKLDDCGVGYYRDIPLAERIKQATSEASKAAKAKPVVVKANNSLLKSLQKRGGGPQLSIPSGAKKQKKDDDESKPAYLKEMERYKSLSCGSDTKHDRPLVK</sequence>
<comment type="caution">
    <text evidence="2">The sequence shown here is derived from an EMBL/GenBank/DDBJ whole genome shotgun (WGS) entry which is preliminary data.</text>
</comment>
<organism evidence="2 3">
    <name type="scientific">Chlamydomonas schloesseri</name>
    <dbReference type="NCBI Taxonomy" id="2026947"/>
    <lineage>
        <taxon>Eukaryota</taxon>
        <taxon>Viridiplantae</taxon>
        <taxon>Chlorophyta</taxon>
        <taxon>core chlorophytes</taxon>
        <taxon>Chlorophyceae</taxon>
        <taxon>CS clade</taxon>
        <taxon>Chlamydomonadales</taxon>
        <taxon>Chlamydomonadaceae</taxon>
        <taxon>Chlamydomonas</taxon>
    </lineage>
</organism>
<reference evidence="2" key="1">
    <citation type="journal article" date="2020" name="bioRxiv">
        <title>Comparative genomics of Chlamydomonas.</title>
        <authorList>
            <person name="Craig R.J."/>
            <person name="Hasan A.R."/>
            <person name="Ness R.W."/>
            <person name="Keightley P.D."/>
        </authorList>
    </citation>
    <scope>NUCLEOTIDE SEQUENCE</scope>
    <source>
        <strain evidence="2">CCAP 11/173</strain>
    </source>
</reference>
<gene>
    <name evidence="2" type="ORF">HYH02_002558</name>
</gene>
<dbReference type="EMBL" id="JAEHOD010000004">
    <property type="protein sequence ID" value="KAG2453235.1"/>
    <property type="molecule type" value="Genomic_DNA"/>
</dbReference>
<feature type="compositionally biased region" description="Low complexity" evidence="1">
    <location>
        <begin position="1"/>
        <end position="20"/>
    </location>
</feature>
<dbReference type="AlphaFoldDB" id="A0A835WT42"/>
<evidence type="ECO:0000313" key="2">
    <source>
        <dbReference type="EMBL" id="KAG2453235.1"/>
    </source>
</evidence>